<reference evidence="3" key="1">
    <citation type="submission" date="2014-12" db="EMBL/GenBank/DDBJ databases">
        <title>Insight into the proteome of Arion vulgaris.</title>
        <authorList>
            <person name="Aradska J."/>
            <person name="Bulat T."/>
            <person name="Smidak R."/>
            <person name="Sarate P."/>
            <person name="Gangsoo J."/>
            <person name="Sialana F."/>
            <person name="Bilban M."/>
            <person name="Lubec G."/>
        </authorList>
    </citation>
    <scope>NUCLEOTIDE SEQUENCE</scope>
    <source>
        <tissue evidence="3">Skin</tissue>
    </source>
</reference>
<proteinExistence type="inferred from homology"/>
<feature type="compositionally biased region" description="Polar residues" evidence="2">
    <location>
        <begin position="157"/>
        <end position="166"/>
    </location>
</feature>
<dbReference type="EMBL" id="HACG01038863">
    <property type="protein sequence ID" value="CEK85728.1"/>
    <property type="molecule type" value="Transcribed_RNA"/>
</dbReference>
<evidence type="ECO:0000256" key="2">
    <source>
        <dbReference type="SAM" id="MobiDB-lite"/>
    </source>
</evidence>
<evidence type="ECO:0000313" key="3">
    <source>
        <dbReference type="EMBL" id="CEK85728.1"/>
    </source>
</evidence>
<gene>
    <name evidence="3" type="primary">ORF149892</name>
</gene>
<dbReference type="AlphaFoldDB" id="A0A0B7AY28"/>
<protein>
    <recommendedName>
        <fullName evidence="4">Immediate early response gene 5-like protein</fullName>
    </recommendedName>
</protein>
<feature type="compositionally biased region" description="Polar residues" evidence="2">
    <location>
        <begin position="216"/>
        <end position="231"/>
    </location>
</feature>
<feature type="compositionally biased region" description="Low complexity" evidence="2">
    <location>
        <begin position="239"/>
        <end position="250"/>
    </location>
</feature>
<organism evidence="3">
    <name type="scientific">Arion vulgaris</name>
    <dbReference type="NCBI Taxonomy" id="1028688"/>
    <lineage>
        <taxon>Eukaryota</taxon>
        <taxon>Metazoa</taxon>
        <taxon>Spiralia</taxon>
        <taxon>Lophotrochozoa</taxon>
        <taxon>Mollusca</taxon>
        <taxon>Gastropoda</taxon>
        <taxon>Heterobranchia</taxon>
        <taxon>Euthyneura</taxon>
        <taxon>Panpulmonata</taxon>
        <taxon>Eupulmonata</taxon>
        <taxon>Stylommatophora</taxon>
        <taxon>Helicina</taxon>
        <taxon>Arionoidea</taxon>
        <taxon>Arionidae</taxon>
        <taxon>Arion</taxon>
    </lineage>
</organism>
<evidence type="ECO:0000256" key="1">
    <source>
        <dbReference type="ARBA" id="ARBA00006186"/>
    </source>
</evidence>
<feature type="region of interest" description="Disordered" evidence="2">
    <location>
        <begin position="147"/>
        <end position="166"/>
    </location>
</feature>
<name>A0A0B7AY28_9EUPU</name>
<comment type="similarity">
    <text evidence="1">Belongs to the IER family.</text>
</comment>
<dbReference type="InterPro" id="IPR008653">
    <property type="entry name" value="IER"/>
</dbReference>
<accession>A0A0B7AY28</accession>
<dbReference type="Pfam" id="PF05760">
    <property type="entry name" value="IER"/>
    <property type="match status" value="1"/>
</dbReference>
<sequence>MSAGMETQRLISVSLGKIAQSRCQRGGINLHRNLLVATVLHKARSAYMIDSYNYQQNLLQRQKQHYYQTCVDPLVVQAEEDLSPVEPDSNKGDVVCLSSCEFINLGQPDATPTAGNDNELISDLQTDCETVDLDQTLSNQIQDEAIQNKENSPPPSSQDCSNTTIPVFPQNDHTISAASSIHQIHVSSSNQLSQEVQITLSTANPTCKVLKRSRSHIGNSSDNECSSTKQVKLSCETPSTDSSNMSSTTDVDLDTSESSQSQI</sequence>
<dbReference type="PANTHER" id="PTHR15895">
    <property type="entry name" value="IMMEDIATE EARLY RESPONSE GENE"/>
    <property type="match status" value="1"/>
</dbReference>
<feature type="region of interest" description="Disordered" evidence="2">
    <location>
        <begin position="213"/>
        <end position="263"/>
    </location>
</feature>
<evidence type="ECO:0008006" key="4">
    <source>
        <dbReference type="Google" id="ProtNLM"/>
    </source>
</evidence>